<sequence length="177" mass="19050">MADFASNVPSPKSAASDGTPSPTTSMFGAHCSSASSCTSAPSRPSTAASSAPASVRKARRVALAHPYARLAAKQERSSRKIWNHALEKHLFSTYELGTLGAPHRRTIYIASLEAHVERLHAQLLSIGFWPVAFEELDVFRGLNGKVAKSMIAGLQHDAVMEKMKVMELERAVSISSC</sequence>
<evidence type="ECO:0000313" key="2">
    <source>
        <dbReference type="EMBL" id="TRM66155.1"/>
    </source>
</evidence>
<gene>
    <name evidence="2" type="ORF">BD626DRAFT_197703</name>
</gene>
<dbReference type="AlphaFoldDB" id="A0A550CMX7"/>
<reference evidence="2 3" key="1">
    <citation type="journal article" date="2019" name="New Phytol.">
        <title>Comparative genomics reveals unique wood-decay strategies and fruiting body development in the Schizophyllaceae.</title>
        <authorList>
            <person name="Almasi E."/>
            <person name="Sahu N."/>
            <person name="Krizsan K."/>
            <person name="Balint B."/>
            <person name="Kovacs G.M."/>
            <person name="Kiss B."/>
            <person name="Cseklye J."/>
            <person name="Drula E."/>
            <person name="Henrissat B."/>
            <person name="Nagy I."/>
            <person name="Chovatia M."/>
            <person name="Adam C."/>
            <person name="LaButti K."/>
            <person name="Lipzen A."/>
            <person name="Riley R."/>
            <person name="Grigoriev I.V."/>
            <person name="Nagy L.G."/>
        </authorList>
    </citation>
    <scope>NUCLEOTIDE SEQUENCE [LARGE SCALE GENOMIC DNA]</scope>
    <source>
        <strain evidence="2 3">NL-1724</strain>
    </source>
</reference>
<feature type="region of interest" description="Disordered" evidence="1">
    <location>
        <begin position="1"/>
        <end position="53"/>
    </location>
</feature>
<feature type="compositionally biased region" description="Polar residues" evidence="1">
    <location>
        <begin position="16"/>
        <end position="26"/>
    </location>
</feature>
<evidence type="ECO:0000256" key="1">
    <source>
        <dbReference type="SAM" id="MobiDB-lite"/>
    </source>
</evidence>
<feature type="compositionally biased region" description="Low complexity" evidence="1">
    <location>
        <begin position="31"/>
        <end position="53"/>
    </location>
</feature>
<name>A0A550CMX7_9AGAR</name>
<protein>
    <submittedName>
        <fullName evidence="2">Uncharacterized protein</fullName>
    </submittedName>
</protein>
<accession>A0A550CMX7</accession>
<proteinExistence type="predicted"/>
<dbReference type="STRING" id="97359.A0A550CMX7"/>
<dbReference type="OrthoDB" id="3245901at2759"/>
<evidence type="ECO:0000313" key="3">
    <source>
        <dbReference type="Proteomes" id="UP000320762"/>
    </source>
</evidence>
<organism evidence="2 3">
    <name type="scientific">Schizophyllum amplum</name>
    <dbReference type="NCBI Taxonomy" id="97359"/>
    <lineage>
        <taxon>Eukaryota</taxon>
        <taxon>Fungi</taxon>
        <taxon>Dikarya</taxon>
        <taxon>Basidiomycota</taxon>
        <taxon>Agaricomycotina</taxon>
        <taxon>Agaricomycetes</taxon>
        <taxon>Agaricomycetidae</taxon>
        <taxon>Agaricales</taxon>
        <taxon>Schizophyllaceae</taxon>
        <taxon>Schizophyllum</taxon>
    </lineage>
</organism>
<comment type="caution">
    <text evidence="2">The sequence shown here is derived from an EMBL/GenBank/DDBJ whole genome shotgun (WGS) entry which is preliminary data.</text>
</comment>
<keyword evidence="3" id="KW-1185">Reference proteome</keyword>
<dbReference type="EMBL" id="VDMD01000004">
    <property type="protein sequence ID" value="TRM66155.1"/>
    <property type="molecule type" value="Genomic_DNA"/>
</dbReference>
<dbReference type="Proteomes" id="UP000320762">
    <property type="component" value="Unassembled WGS sequence"/>
</dbReference>